<gene>
    <name evidence="2" type="ORF">ELS17_08375</name>
</gene>
<protein>
    <submittedName>
        <fullName evidence="2">Uncharacterized protein</fullName>
    </submittedName>
</protein>
<name>A0A482Y1T0_9EURY</name>
<proteinExistence type="predicted"/>
<dbReference type="Proteomes" id="UP000292704">
    <property type="component" value="Unassembled WGS sequence"/>
</dbReference>
<accession>A0A482Y1T0</accession>
<dbReference type="RefSeq" id="WP_130170265.1">
    <property type="nucleotide sequence ID" value="NZ_SHMR01000001.1"/>
</dbReference>
<reference evidence="2 3" key="1">
    <citation type="submission" date="2019-02" db="EMBL/GenBank/DDBJ databases">
        <title>Genome analysis provides insights into bioremediation potentialities and Haloocin production by Natrinema altunense strain 4.1R isolated from Chott Douz in Tunisian desert.</title>
        <authorList>
            <person name="Najjari A."/>
            <person name="Youssef N."/>
            <person name="Ben Dhia O."/>
            <person name="Ferjani R."/>
            <person name="El Hidri D."/>
            <person name="Ouzari H.I."/>
            <person name="Cherif A."/>
        </authorList>
    </citation>
    <scope>NUCLEOTIDE SEQUENCE [LARGE SCALE GENOMIC DNA]</scope>
    <source>
        <strain evidence="2 3">4.1R</strain>
    </source>
</reference>
<dbReference type="EMBL" id="SHMR01000001">
    <property type="protein sequence ID" value="RZH69422.1"/>
    <property type="molecule type" value="Genomic_DNA"/>
</dbReference>
<feature type="compositionally biased region" description="Acidic residues" evidence="1">
    <location>
        <begin position="141"/>
        <end position="184"/>
    </location>
</feature>
<evidence type="ECO:0000313" key="3">
    <source>
        <dbReference type="Proteomes" id="UP000292704"/>
    </source>
</evidence>
<dbReference type="OrthoDB" id="206502at2157"/>
<sequence>MPEMEQQDDTLSELLVKEAVTKGMESPMRESILEAVEEADGSSSGGRLPLAGALFGLGAAVGFLVGRQSPELEESPVEELAEPKLIEDVMEAPDESAETISNMPGESEETEDGSRSRLPKLLLAVGAVVGAVVLRRRLSSSEEEEWEPIEEFEPATSGEIDDEDELESESEAAESEETDEETEE</sequence>
<comment type="caution">
    <text evidence="2">The sequence shown here is derived from an EMBL/GenBank/DDBJ whole genome shotgun (WGS) entry which is preliminary data.</text>
</comment>
<feature type="region of interest" description="Disordered" evidence="1">
    <location>
        <begin position="88"/>
        <end position="117"/>
    </location>
</feature>
<evidence type="ECO:0000256" key="1">
    <source>
        <dbReference type="SAM" id="MobiDB-lite"/>
    </source>
</evidence>
<feature type="compositionally biased region" description="Acidic residues" evidence="1">
    <location>
        <begin position="88"/>
        <end position="97"/>
    </location>
</feature>
<organism evidence="2 3">
    <name type="scientific">Natrinema altunense</name>
    <dbReference type="NCBI Taxonomy" id="222984"/>
    <lineage>
        <taxon>Archaea</taxon>
        <taxon>Methanobacteriati</taxon>
        <taxon>Methanobacteriota</taxon>
        <taxon>Stenosarchaea group</taxon>
        <taxon>Halobacteria</taxon>
        <taxon>Halobacteriales</taxon>
        <taxon>Natrialbaceae</taxon>
        <taxon>Natrinema</taxon>
    </lineage>
</organism>
<evidence type="ECO:0000313" key="2">
    <source>
        <dbReference type="EMBL" id="RZH69422.1"/>
    </source>
</evidence>
<feature type="region of interest" description="Disordered" evidence="1">
    <location>
        <begin position="138"/>
        <end position="184"/>
    </location>
</feature>
<dbReference type="AlphaFoldDB" id="A0A482Y1T0"/>